<dbReference type="Proteomes" id="UP000612808">
    <property type="component" value="Unassembled WGS sequence"/>
</dbReference>
<evidence type="ECO:0000313" key="3">
    <source>
        <dbReference type="Proteomes" id="UP000612808"/>
    </source>
</evidence>
<dbReference type="InterPro" id="IPR050228">
    <property type="entry name" value="Carboxylesterase_BioH"/>
</dbReference>
<dbReference type="Pfam" id="PF00561">
    <property type="entry name" value="Abhydrolase_1"/>
    <property type="match status" value="1"/>
</dbReference>
<dbReference type="PRINTS" id="PR00111">
    <property type="entry name" value="ABHYDROLASE"/>
</dbReference>
<dbReference type="Gene3D" id="3.40.50.1820">
    <property type="entry name" value="alpha/beta hydrolase"/>
    <property type="match status" value="1"/>
</dbReference>
<dbReference type="GO" id="GO:0003824">
    <property type="term" value="F:catalytic activity"/>
    <property type="evidence" value="ECO:0007669"/>
    <property type="project" value="UniProtKB-ARBA"/>
</dbReference>
<organism evidence="2 3">
    <name type="scientific">Actinocatenispora rupis</name>
    <dbReference type="NCBI Taxonomy" id="519421"/>
    <lineage>
        <taxon>Bacteria</taxon>
        <taxon>Bacillati</taxon>
        <taxon>Actinomycetota</taxon>
        <taxon>Actinomycetes</taxon>
        <taxon>Micromonosporales</taxon>
        <taxon>Micromonosporaceae</taxon>
        <taxon>Actinocatenispora</taxon>
    </lineage>
</organism>
<dbReference type="InterPro" id="IPR029058">
    <property type="entry name" value="AB_hydrolase_fold"/>
</dbReference>
<evidence type="ECO:0000259" key="1">
    <source>
        <dbReference type="Pfam" id="PF00561"/>
    </source>
</evidence>
<dbReference type="AlphaFoldDB" id="A0A8J3JD89"/>
<dbReference type="PANTHER" id="PTHR43194">
    <property type="entry name" value="HYDROLASE ALPHA/BETA FOLD FAMILY"/>
    <property type="match status" value="1"/>
</dbReference>
<accession>A0A8J3JD89</accession>
<protein>
    <recommendedName>
        <fullName evidence="1">AB hydrolase-1 domain-containing protein</fullName>
    </recommendedName>
</protein>
<reference evidence="2" key="1">
    <citation type="submission" date="2021-01" db="EMBL/GenBank/DDBJ databases">
        <title>Whole genome shotgun sequence of Actinocatenispora rupis NBRC 107355.</title>
        <authorList>
            <person name="Komaki H."/>
            <person name="Tamura T."/>
        </authorList>
    </citation>
    <scope>NUCLEOTIDE SEQUENCE</scope>
    <source>
        <strain evidence="2">NBRC 107355</strain>
    </source>
</reference>
<dbReference type="SUPFAM" id="SSF53474">
    <property type="entry name" value="alpha/beta-Hydrolases"/>
    <property type="match status" value="1"/>
</dbReference>
<sequence>MWLGGGVTELEWMTVGGVRLAVSVSGTPGARPLVLLHGGGNDRSTWAGIAPAFAATHRVYAPDLRGFGDSDRTAAYSFEAMRDDVQGMLDTVGAGPVDLVGHSLGGTVAWLVAQARPVAHLVVEDTPLPRPGSAPLPVPQRPAGDLPYDWAAVEAVMRQLNEPDPVWWRDIPTVTAPTLLLAGGPSSHVDQGLLADAAALLPDSRLVEIPVGHRIHATAPEAFVAQVRGFLAS</sequence>
<dbReference type="InterPro" id="IPR000073">
    <property type="entry name" value="AB_hydrolase_1"/>
</dbReference>
<dbReference type="PANTHER" id="PTHR43194:SF2">
    <property type="entry name" value="PEROXISOMAL MEMBRANE PROTEIN LPX1"/>
    <property type="match status" value="1"/>
</dbReference>
<proteinExistence type="predicted"/>
<evidence type="ECO:0000313" key="2">
    <source>
        <dbReference type="EMBL" id="GID16322.1"/>
    </source>
</evidence>
<name>A0A8J3JD89_9ACTN</name>
<dbReference type="EMBL" id="BOMB01000057">
    <property type="protein sequence ID" value="GID16322.1"/>
    <property type="molecule type" value="Genomic_DNA"/>
</dbReference>
<comment type="caution">
    <text evidence="2">The sequence shown here is derived from an EMBL/GenBank/DDBJ whole genome shotgun (WGS) entry which is preliminary data.</text>
</comment>
<feature type="domain" description="AB hydrolase-1" evidence="1">
    <location>
        <begin position="32"/>
        <end position="129"/>
    </location>
</feature>
<gene>
    <name evidence="2" type="ORF">Aru02nite_72110</name>
</gene>
<keyword evidence="3" id="KW-1185">Reference proteome</keyword>